<dbReference type="InterPro" id="IPR012338">
    <property type="entry name" value="Beta-lactam/transpept-like"/>
</dbReference>
<accession>A0A2T8HF93</accession>
<organism evidence="4 5">
    <name type="scientific">Sphingobacterium corticibacter</name>
    <dbReference type="NCBI Taxonomy" id="2171749"/>
    <lineage>
        <taxon>Bacteria</taxon>
        <taxon>Pseudomonadati</taxon>
        <taxon>Bacteroidota</taxon>
        <taxon>Sphingobacteriia</taxon>
        <taxon>Sphingobacteriales</taxon>
        <taxon>Sphingobacteriaceae</taxon>
        <taxon>Sphingobacterium</taxon>
    </lineage>
</organism>
<gene>
    <name evidence="4" type="primary">dacB</name>
    <name evidence="4" type="ORF">DC487_15320</name>
</gene>
<evidence type="ECO:0000313" key="5">
    <source>
        <dbReference type="Proteomes" id="UP000245627"/>
    </source>
</evidence>
<name>A0A2T8HF93_9SPHI</name>
<feature type="chain" id="PRO_5015446544" evidence="3">
    <location>
        <begin position="47"/>
        <end position="495"/>
    </location>
</feature>
<dbReference type="Gene3D" id="3.40.710.10">
    <property type="entry name" value="DD-peptidase/beta-lactamase superfamily"/>
    <property type="match status" value="1"/>
</dbReference>
<dbReference type="GO" id="GO:0000270">
    <property type="term" value="P:peptidoglycan metabolic process"/>
    <property type="evidence" value="ECO:0007669"/>
    <property type="project" value="TreeGrafter"/>
</dbReference>
<dbReference type="InterPro" id="IPR000667">
    <property type="entry name" value="Peptidase_S13"/>
</dbReference>
<protein>
    <submittedName>
        <fullName evidence="4">D-alanyl-D-alanine carboxypeptidase/D-alanyl-D-alanine-endopeptidase</fullName>
    </submittedName>
</protein>
<keyword evidence="4" id="KW-0121">Carboxypeptidase</keyword>
<evidence type="ECO:0000256" key="3">
    <source>
        <dbReference type="SAM" id="SignalP"/>
    </source>
</evidence>
<sequence>MSSKTFFNLTPVLRCFLKMHPDICCMPKLKSLFLLSIILAFTSTQAQNLSSKISTAFNQFRSEGGLTTQQAALIVTDSKTGHVVFEHQANTGMATASTLKVITSITAFELLGSDYQYSTTISYTGAIDKLGNLDGDIIIKGSGDPTLGSDRYASTQAENILDNWTFAIKQLGIKRIRGRIIGDDTIFDGNQVPTGWPAADIGNYYGAGVSGLNWKENKAGITFSPAAVGKPAAIKKLSVDLSYLSIRNEVTTGNAGTGDKVFGFSTPYANSILLKGSYGKDLNKTIEISIPDPAYQLAHDLKANLIQEGILVDGVAASAYKLHNYVASIGKTIATHQSPALAEIIYWFNHKSINLFGEALLKTIGREQKNVKTTAESAQYVIAHWNKTLRIPTADLGMLDGSGLSPANRVTANAMNRIMQYACSRPWYADFYKSLPTINQMKMKSGTIGGVLGYSGFQTSKAGQELTFTLFVNNYKGSTATMRQRMFKLLNVLKQ</sequence>
<evidence type="ECO:0000256" key="1">
    <source>
        <dbReference type="ARBA" id="ARBA00006096"/>
    </source>
</evidence>
<dbReference type="OrthoDB" id="9802627at2"/>
<dbReference type="GO" id="GO:0004185">
    <property type="term" value="F:serine-type carboxypeptidase activity"/>
    <property type="evidence" value="ECO:0007669"/>
    <property type="project" value="InterPro"/>
</dbReference>
<reference evidence="4 5" key="1">
    <citation type="submission" date="2018-04" db="EMBL/GenBank/DDBJ databases">
        <title>Sphingobacterium cortibacter sp. nov.</title>
        <authorList>
            <person name="Li Y."/>
        </authorList>
    </citation>
    <scope>NUCLEOTIDE SEQUENCE [LARGE SCALE GENOMIC DNA]</scope>
    <source>
        <strain evidence="4 5">2c-3</strain>
    </source>
</reference>
<comment type="caution">
    <text evidence="4">The sequence shown here is derived from an EMBL/GenBank/DDBJ whole genome shotgun (WGS) entry which is preliminary data.</text>
</comment>
<evidence type="ECO:0000313" key="4">
    <source>
        <dbReference type="EMBL" id="PVH24107.1"/>
    </source>
</evidence>
<dbReference type="Proteomes" id="UP000245627">
    <property type="component" value="Unassembled WGS sequence"/>
</dbReference>
<dbReference type="Gene3D" id="3.50.80.20">
    <property type="entry name" value="D-Ala-D-Ala carboxypeptidase C, peptidase S13"/>
    <property type="match status" value="1"/>
</dbReference>
<comment type="similarity">
    <text evidence="1">Belongs to the peptidase S13 family.</text>
</comment>
<proteinExistence type="inferred from homology"/>
<dbReference type="Pfam" id="PF02113">
    <property type="entry name" value="Peptidase_S13"/>
    <property type="match status" value="1"/>
</dbReference>
<feature type="signal peptide" evidence="3">
    <location>
        <begin position="1"/>
        <end position="46"/>
    </location>
</feature>
<evidence type="ECO:0000256" key="2">
    <source>
        <dbReference type="ARBA" id="ARBA00022801"/>
    </source>
</evidence>
<dbReference type="SUPFAM" id="SSF56601">
    <property type="entry name" value="beta-lactamase/transpeptidase-like"/>
    <property type="match status" value="1"/>
</dbReference>
<dbReference type="PANTHER" id="PTHR30023:SF0">
    <property type="entry name" value="PENICILLIN-SENSITIVE CARBOXYPEPTIDASE A"/>
    <property type="match status" value="1"/>
</dbReference>
<dbReference type="PRINTS" id="PR00922">
    <property type="entry name" value="DADACBPTASE3"/>
</dbReference>
<keyword evidence="4" id="KW-0645">Protease</keyword>
<dbReference type="EMBL" id="QDKG01000007">
    <property type="protein sequence ID" value="PVH24107.1"/>
    <property type="molecule type" value="Genomic_DNA"/>
</dbReference>
<dbReference type="GO" id="GO:0006508">
    <property type="term" value="P:proteolysis"/>
    <property type="evidence" value="ECO:0007669"/>
    <property type="project" value="InterPro"/>
</dbReference>
<dbReference type="NCBIfam" id="TIGR00666">
    <property type="entry name" value="PBP4"/>
    <property type="match status" value="1"/>
</dbReference>
<keyword evidence="5" id="KW-1185">Reference proteome</keyword>
<dbReference type="AlphaFoldDB" id="A0A2T8HF93"/>
<dbReference type="PANTHER" id="PTHR30023">
    <property type="entry name" value="D-ALANYL-D-ALANINE CARBOXYPEPTIDASE"/>
    <property type="match status" value="1"/>
</dbReference>
<keyword evidence="2" id="KW-0378">Hydrolase</keyword>
<keyword evidence="3" id="KW-0732">Signal</keyword>